<feature type="transmembrane region" description="Helical" evidence="1">
    <location>
        <begin position="29"/>
        <end position="47"/>
    </location>
</feature>
<evidence type="ECO:0000313" key="4">
    <source>
        <dbReference type="Proteomes" id="UP000318053"/>
    </source>
</evidence>
<gene>
    <name evidence="3" type="primary">pppA_2</name>
    <name evidence="3" type="ORF">CA85_18040</name>
</gene>
<dbReference type="PANTHER" id="PTHR30487:SF0">
    <property type="entry name" value="PREPILIN LEADER PEPTIDASE_N-METHYLTRANSFERASE-RELATED"/>
    <property type="match status" value="1"/>
</dbReference>
<dbReference type="GO" id="GO:0006465">
    <property type="term" value="P:signal peptide processing"/>
    <property type="evidence" value="ECO:0007669"/>
    <property type="project" value="TreeGrafter"/>
</dbReference>
<feature type="transmembrane region" description="Helical" evidence="1">
    <location>
        <begin position="194"/>
        <end position="214"/>
    </location>
</feature>
<sequence>MAESIECRLDPNVGHSSYDPFDESLWGEYARMLLVATAACAGVHWSIRLANEPIAAVMVLANVLVVGAAVSDRMAGLPRLMFLSFFASGLSVVLATRPDATFWQDSLAMFSPWFTIGAFGILIFRDGLIATNAHTRPISLGQATVIIAVLISATYMIVIPGMGAVLESQRERSTSYTIEELTPLEVLRIRSAKLAVFAIFAYMGACIGSFLNVVAASTPRGESIVLRSSACPKCETPIRRVDNLPLISFLRLRGRCGACGVSIPIRYFTVEVVGLVIFSSLFLYELVTGAANVPGFQHYPFSGILWIILYTKWPVVGIYFFHCALFSSLLTIALMEQDKLRPPRWLALSLLAVSAILVVVSPNLLTVSLLDQTPLRWPASYPDWLDRAASSLVGGSMGWAIGHFAGSLRLRRRQSTTSLSLAYALVGIALGWQAVLTIAALWWIATWLLKRFGGRRERPSWLTATTILFAVAMLHHPAWRWSSNLLTF</sequence>
<dbReference type="RefSeq" id="WP_186774813.1">
    <property type="nucleotide sequence ID" value="NZ_SJPK01000003.1"/>
</dbReference>
<feature type="domain" description="Prepilin peptidase A24 N-terminal" evidence="2">
    <location>
        <begin position="203"/>
        <end position="282"/>
    </location>
</feature>
<name>A0A5C5YG45_9BACT</name>
<dbReference type="EMBL" id="SJPK01000003">
    <property type="protein sequence ID" value="TWT73335.1"/>
    <property type="molecule type" value="Genomic_DNA"/>
</dbReference>
<feature type="transmembrane region" description="Helical" evidence="1">
    <location>
        <begin position="145"/>
        <end position="166"/>
    </location>
</feature>
<feature type="transmembrane region" description="Helical" evidence="1">
    <location>
        <begin position="304"/>
        <end position="333"/>
    </location>
</feature>
<feature type="transmembrane region" description="Helical" evidence="1">
    <location>
        <begin position="389"/>
        <end position="410"/>
    </location>
</feature>
<dbReference type="Proteomes" id="UP000318053">
    <property type="component" value="Unassembled WGS sequence"/>
</dbReference>
<keyword evidence="1" id="KW-0812">Transmembrane</keyword>
<feature type="transmembrane region" description="Helical" evidence="1">
    <location>
        <begin position="461"/>
        <end position="479"/>
    </location>
</feature>
<reference evidence="3 4" key="1">
    <citation type="submission" date="2019-02" db="EMBL/GenBank/DDBJ databases">
        <title>Deep-cultivation of Planctomycetes and their phenomic and genomic characterization uncovers novel biology.</title>
        <authorList>
            <person name="Wiegand S."/>
            <person name="Jogler M."/>
            <person name="Boedeker C."/>
            <person name="Pinto D."/>
            <person name="Vollmers J."/>
            <person name="Rivas-Marin E."/>
            <person name="Kohn T."/>
            <person name="Peeters S.H."/>
            <person name="Heuer A."/>
            <person name="Rast P."/>
            <person name="Oberbeckmann S."/>
            <person name="Bunk B."/>
            <person name="Jeske O."/>
            <person name="Meyerdierks A."/>
            <person name="Storesund J.E."/>
            <person name="Kallscheuer N."/>
            <person name="Luecker S."/>
            <person name="Lage O.M."/>
            <person name="Pohl T."/>
            <person name="Merkel B.J."/>
            <person name="Hornburger P."/>
            <person name="Mueller R.-W."/>
            <person name="Bruemmer F."/>
            <person name="Labrenz M."/>
            <person name="Spormann A.M."/>
            <person name="Op Den Camp H."/>
            <person name="Overmann J."/>
            <person name="Amann R."/>
            <person name="Jetten M.S.M."/>
            <person name="Mascher T."/>
            <person name="Medema M.H."/>
            <person name="Devos D.P."/>
            <person name="Kaster A.-K."/>
            <person name="Ovreas L."/>
            <person name="Rohde M."/>
            <person name="Galperin M.Y."/>
            <person name="Jogler C."/>
        </authorList>
    </citation>
    <scope>NUCLEOTIDE SEQUENCE [LARGE SCALE GENOMIC DNA]</scope>
    <source>
        <strain evidence="3 4">CA85</strain>
    </source>
</reference>
<comment type="caution">
    <text evidence="3">The sequence shown here is derived from an EMBL/GenBank/DDBJ whole genome shotgun (WGS) entry which is preliminary data.</text>
</comment>
<keyword evidence="1" id="KW-0472">Membrane</keyword>
<feature type="transmembrane region" description="Helical" evidence="1">
    <location>
        <begin position="345"/>
        <end position="369"/>
    </location>
</feature>
<protein>
    <submittedName>
        <fullName evidence="3">Leader peptidase PppA</fullName>
    </submittedName>
</protein>
<organism evidence="3 4">
    <name type="scientific">Allorhodopirellula solitaria</name>
    <dbReference type="NCBI Taxonomy" id="2527987"/>
    <lineage>
        <taxon>Bacteria</taxon>
        <taxon>Pseudomonadati</taxon>
        <taxon>Planctomycetota</taxon>
        <taxon>Planctomycetia</taxon>
        <taxon>Pirellulales</taxon>
        <taxon>Pirellulaceae</taxon>
        <taxon>Allorhodopirellula</taxon>
    </lineage>
</organism>
<accession>A0A5C5YG45</accession>
<dbReference type="PANTHER" id="PTHR30487">
    <property type="entry name" value="TYPE 4 PREPILIN-LIKE PROTEINS LEADER PEPTIDE-PROCESSING ENZYME"/>
    <property type="match status" value="1"/>
</dbReference>
<evidence type="ECO:0000313" key="3">
    <source>
        <dbReference type="EMBL" id="TWT73335.1"/>
    </source>
</evidence>
<dbReference type="Pfam" id="PF06750">
    <property type="entry name" value="A24_N_bact"/>
    <property type="match status" value="1"/>
</dbReference>
<dbReference type="InterPro" id="IPR050882">
    <property type="entry name" value="Prepilin_peptidase/N-MTase"/>
</dbReference>
<evidence type="ECO:0000259" key="2">
    <source>
        <dbReference type="Pfam" id="PF06750"/>
    </source>
</evidence>
<dbReference type="AlphaFoldDB" id="A0A5C5YG45"/>
<dbReference type="InterPro" id="IPR010627">
    <property type="entry name" value="Prepilin_pept_A24_N"/>
</dbReference>
<feature type="transmembrane region" description="Helical" evidence="1">
    <location>
        <begin position="77"/>
        <end position="95"/>
    </location>
</feature>
<keyword evidence="1" id="KW-1133">Transmembrane helix</keyword>
<feature type="transmembrane region" description="Helical" evidence="1">
    <location>
        <begin position="107"/>
        <end position="124"/>
    </location>
</feature>
<feature type="transmembrane region" description="Helical" evidence="1">
    <location>
        <begin position="53"/>
        <end position="70"/>
    </location>
</feature>
<keyword evidence="4" id="KW-1185">Reference proteome</keyword>
<proteinExistence type="predicted"/>
<dbReference type="GO" id="GO:0004190">
    <property type="term" value="F:aspartic-type endopeptidase activity"/>
    <property type="evidence" value="ECO:0007669"/>
    <property type="project" value="TreeGrafter"/>
</dbReference>
<dbReference type="GO" id="GO:0005886">
    <property type="term" value="C:plasma membrane"/>
    <property type="evidence" value="ECO:0007669"/>
    <property type="project" value="TreeGrafter"/>
</dbReference>
<evidence type="ECO:0000256" key="1">
    <source>
        <dbReference type="SAM" id="Phobius"/>
    </source>
</evidence>
<feature type="transmembrane region" description="Helical" evidence="1">
    <location>
        <begin position="422"/>
        <end position="449"/>
    </location>
</feature>